<organism evidence="9 10">
    <name type="scientific">Tolypocladium ophioglossoides (strain CBS 100239)</name>
    <name type="common">Snaketongue truffleclub</name>
    <name type="synonym">Elaphocordyceps ophioglossoides</name>
    <dbReference type="NCBI Taxonomy" id="1163406"/>
    <lineage>
        <taxon>Eukaryota</taxon>
        <taxon>Fungi</taxon>
        <taxon>Dikarya</taxon>
        <taxon>Ascomycota</taxon>
        <taxon>Pezizomycotina</taxon>
        <taxon>Sordariomycetes</taxon>
        <taxon>Hypocreomycetidae</taxon>
        <taxon>Hypocreales</taxon>
        <taxon>Ophiocordycipitaceae</taxon>
        <taxon>Tolypocladium</taxon>
    </lineage>
</organism>
<dbReference type="EMBL" id="LFRF01000020">
    <property type="protein sequence ID" value="KND89226.1"/>
    <property type="molecule type" value="Genomic_DNA"/>
</dbReference>
<feature type="signal peptide" evidence="7">
    <location>
        <begin position="1"/>
        <end position="19"/>
    </location>
</feature>
<dbReference type="STRING" id="1163406.A0A0L0N5D0"/>
<evidence type="ECO:0000256" key="2">
    <source>
        <dbReference type="ARBA" id="ARBA00022692"/>
    </source>
</evidence>
<keyword evidence="7" id="KW-0732">Signal</keyword>
<evidence type="ECO:0000313" key="9">
    <source>
        <dbReference type="EMBL" id="KND89226.1"/>
    </source>
</evidence>
<evidence type="ECO:0000256" key="1">
    <source>
        <dbReference type="ARBA" id="ARBA00004141"/>
    </source>
</evidence>
<feature type="transmembrane region" description="Helical" evidence="6">
    <location>
        <begin position="114"/>
        <end position="136"/>
    </location>
</feature>
<keyword evidence="2 6" id="KW-0812">Transmembrane</keyword>
<dbReference type="PROSITE" id="PS51257">
    <property type="entry name" value="PROKAR_LIPOPROTEIN"/>
    <property type="match status" value="1"/>
</dbReference>
<feature type="transmembrane region" description="Helical" evidence="6">
    <location>
        <begin position="233"/>
        <end position="260"/>
    </location>
</feature>
<name>A0A0L0N5D0_TOLOC</name>
<feature type="transmembrane region" description="Helical" evidence="6">
    <location>
        <begin position="319"/>
        <end position="342"/>
    </location>
</feature>
<dbReference type="PANTHER" id="PTHR33048:SF143">
    <property type="entry name" value="EXTRACELLULAR MEMBRANE PROTEIN CFEM DOMAIN-CONTAINING PROTEIN-RELATED"/>
    <property type="match status" value="1"/>
</dbReference>
<dbReference type="Proteomes" id="UP000036947">
    <property type="component" value="Unassembled WGS sequence"/>
</dbReference>
<dbReference type="InterPro" id="IPR049326">
    <property type="entry name" value="Rhodopsin_dom_fungi"/>
</dbReference>
<dbReference type="OrthoDB" id="2496787at2759"/>
<gene>
    <name evidence="9" type="ORF">TOPH_06097</name>
</gene>
<feature type="transmembrane region" description="Helical" evidence="6">
    <location>
        <begin position="156"/>
        <end position="180"/>
    </location>
</feature>
<dbReference type="GO" id="GO:0016020">
    <property type="term" value="C:membrane"/>
    <property type="evidence" value="ECO:0007669"/>
    <property type="project" value="UniProtKB-SubCell"/>
</dbReference>
<dbReference type="Pfam" id="PF20684">
    <property type="entry name" value="Fung_rhodopsin"/>
    <property type="match status" value="1"/>
</dbReference>
<dbReference type="InterPro" id="IPR052337">
    <property type="entry name" value="SAT4-like"/>
</dbReference>
<evidence type="ECO:0000259" key="8">
    <source>
        <dbReference type="Pfam" id="PF20684"/>
    </source>
</evidence>
<evidence type="ECO:0000313" key="10">
    <source>
        <dbReference type="Proteomes" id="UP000036947"/>
    </source>
</evidence>
<keyword evidence="4 6" id="KW-0472">Membrane</keyword>
<dbReference type="PANTHER" id="PTHR33048">
    <property type="entry name" value="PTH11-LIKE INTEGRAL MEMBRANE PROTEIN (AFU_ORTHOLOGUE AFUA_5G11245)"/>
    <property type="match status" value="1"/>
</dbReference>
<proteinExistence type="inferred from homology"/>
<feature type="transmembrane region" description="Helical" evidence="6">
    <location>
        <begin position="192"/>
        <end position="213"/>
    </location>
</feature>
<evidence type="ECO:0000256" key="5">
    <source>
        <dbReference type="ARBA" id="ARBA00038359"/>
    </source>
</evidence>
<evidence type="ECO:0000256" key="6">
    <source>
        <dbReference type="SAM" id="Phobius"/>
    </source>
</evidence>
<feature type="transmembrane region" description="Helical" evidence="6">
    <location>
        <begin position="78"/>
        <end position="99"/>
    </location>
</feature>
<keyword evidence="3 6" id="KW-1133">Transmembrane helix</keyword>
<accession>A0A0L0N5D0</accession>
<feature type="chain" id="PRO_5005544891" description="Rhodopsin domain-containing protein" evidence="7">
    <location>
        <begin position="20"/>
        <end position="381"/>
    </location>
</feature>
<evidence type="ECO:0000256" key="7">
    <source>
        <dbReference type="SAM" id="SignalP"/>
    </source>
</evidence>
<evidence type="ECO:0000256" key="3">
    <source>
        <dbReference type="ARBA" id="ARBA00022989"/>
    </source>
</evidence>
<comment type="similarity">
    <text evidence="5">Belongs to the SAT4 family.</text>
</comment>
<dbReference type="AlphaFoldDB" id="A0A0L0N5D0"/>
<evidence type="ECO:0000256" key="4">
    <source>
        <dbReference type="ARBA" id="ARBA00023136"/>
    </source>
</evidence>
<protein>
    <recommendedName>
        <fullName evidence="8">Rhodopsin domain-containing protein</fullName>
    </recommendedName>
</protein>
<feature type="domain" description="Rhodopsin" evidence="8">
    <location>
        <begin position="106"/>
        <end position="343"/>
    </location>
</feature>
<keyword evidence="10" id="KW-1185">Reference proteome</keyword>
<reference evidence="9 10" key="1">
    <citation type="journal article" date="2015" name="BMC Genomics">
        <title>The genome of the truffle-parasite Tolypocladium ophioglossoides and the evolution of antifungal peptaibiotics.</title>
        <authorList>
            <person name="Quandt C.A."/>
            <person name="Bushley K.E."/>
            <person name="Spatafora J.W."/>
        </authorList>
    </citation>
    <scope>NUCLEOTIDE SEQUENCE [LARGE SCALE GENOMIC DNA]</scope>
    <source>
        <strain evidence="9 10">CBS 100239</strain>
    </source>
</reference>
<comment type="caution">
    <text evidence="9">The sequence shown here is derived from an EMBL/GenBank/DDBJ whole genome shotgun (WGS) entry which is preliminary data.</text>
</comment>
<sequence length="381" mass="42670">MRLDFFVSAAAVLSCLVQATSSPKPVAEIIAGLPSCALPPPQILYAWRMLVAAFKPPAYSHKRSTACSVPVRDKAARYNIIAILLGVITILITATRLIFKQFFSHAKALDPDDWAILGTVAIYICGMFIGIEGLTAYGLGKDIWTLTTSEIPKFALYFYVMEILYLSGISLIKLSLSLFYLKIFSGLTIRRLLWGTVILNISYGFVFIVTAIFQCSPYLDGLRGHCVNTNLFGWLYAAISVAVDFWMIALPLSQVINLWLHWKKKIGVAIMFLLGTFIRSLTSANMECFSVTVVSILRLHSLIYFANSSNLTWDQWTTAYWLVIEINVGMICTCLPSLRLIFVRLFPRKTGTSNSAYYQHDVVSGTRNTHRGKIVHTEEVM</sequence>
<comment type="subcellular location">
    <subcellularLocation>
        <location evidence="1">Membrane</location>
        <topology evidence="1">Multi-pass membrane protein</topology>
    </subcellularLocation>
</comment>